<dbReference type="Gene3D" id="3.40.1210.10">
    <property type="entry name" value="Survival protein SurE-like phosphatase/nucleotidase"/>
    <property type="match status" value="1"/>
</dbReference>
<dbReference type="PANTHER" id="PTHR47551:SF1">
    <property type="entry name" value="TUBULIN--TYROSINE LIGASE PBY1-RELATED"/>
    <property type="match status" value="1"/>
</dbReference>
<name>A0A0W0G3G3_MONRR</name>
<dbReference type="AlphaFoldDB" id="A0A0W0G3G3"/>
<organism evidence="3 4">
    <name type="scientific">Moniliophthora roreri</name>
    <name type="common">Frosty pod rot fungus</name>
    <name type="synonym">Monilia roreri</name>
    <dbReference type="NCBI Taxonomy" id="221103"/>
    <lineage>
        <taxon>Eukaryota</taxon>
        <taxon>Fungi</taxon>
        <taxon>Dikarya</taxon>
        <taxon>Basidiomycota</taxon>
        <taxon>Agaricomycotina</taxon>
        <taxon>Agaricomycetes</taxon>
        <taxon>Agaricomycetidae</taxon>
        <taxon>Agaricales</taxon>
        <taxon>Marasmiineae</taxon>
        <taxon>Marasmiaceae</taxon>
        <taxon>Moniliophthora</taxon>
    </lineage>
</organism>
<evidence type="ECO:0000256" key="1">
    <source>
        <dbReference type="SAM" id="MobiDB-lite"/>
    </source>
</evidence>
<dbReference type="GO" id="GO:0000932">
    <property type="term" value="C:P-body"/>
    <property type="evidence" value="ECO:0007669"/>
    <property type="project" value="TreeGrafter"/>
</dbReference>
<dbReference type="InterPro" id="IPR027746">
    <property type="entry name" value="TTL"/>
</dbReference>
<dbReference type="SUPFAM" id="SSF64167">
    <property type="entry name" value="SurE-like"/>
    <property type="match status" value="1"/>
</dbReference>
<dbReference type="Pfam" id="PF01975">
    <property type="entry name" value="SurE"/>
    <property type="match status" value="1"/>
</dbReference>
<dbReference type="PANTHER" id="PTHR47551">
    <property type="entry name" value="TUBULIN--TYROSINE LIGASE PBY1-RELATED"/>
    <property type="match status" value="1"/>
</dbReference>
<evidence type="ECO:0000313" key="3">
    <source>
        <dbReference type="EMBL" id="KTB43142.1"/>
    </source>
</evidence>
<reference evidence="3 4" key="1">
    <citation type="submission" date="2015-12" db="EMBL/GenBank/DDBJ databases">
        <title>Draft genome sequence of Moniliophthora roreri, the causal agent of frosty pod rot of cacao.</title>
        <authorList>
            <person name="Aime M.C."/>
            <person name="Diaz-Valderrama J.R."/>
            <person name="Kijpornyongpan T."/>
            <person name="Phillips-Mora W."/>
        </authorList>
    </citation>
    <scope>NUCLEOTIDE SEQUENCE [LARGE SCALE GENOMIC DNA]</scope>
    <source>
        <strain evidence="3 4">MCA 2952</strain>
    </source>
</reference>
<dbReference type="InterPro" id="IPR036523">
    <property type="entry name" value="SurE-like_sf"/>
</dbReference>
<dbReference type="EMBL" id="LATX01001245">
    <property type="protein sequence ID" value="KTB43142.1"/>
    <property type="molecule type" value="Genomic_DNA"/>
</dbReference>
<dbReference type="eggNOG" id="KOG2157">
    <property type="taxonomic scope" value="Eukaryota"/>
</dbReference>
<comment type="caution">
    <text evidence="3">The sequence shown here is derived from an EMBL/GenBank/DDBJ whole genome shotgun (WGS) entry which is preliminary data.</text>
</comment>
<dbReference type="InterPro" id="IPR002828">
    <property type="entry name" value="SurE-like_Pase/nucleotidase"/>
</dbReference>
<accession>A0A0W0G3G3</accession>
<gene>
    <name evidence="3" type="ORF">WG66_4313</name>
</gene>
<protein>
    <recommendedName>
        <fullName evidence="2">Survival protein SurE-like phosphatase/nucleotidase domain-containing protein</fullName>
    </recommendedName>
</protein>
<feature type="domain" description="Survival protein SurE-like phosphatase/nucleotidase" evidence="2">
    <location>
        <begin position="8"/>
        <end position="243"/>
    </location>
</feature>
<dbReference type="GO" id="GO:0016787">
    <property type="term" value="F:hydrolase activity"/>
    <property type="evidence" value="ECO:0007669"/>
    <property type="project" value="InterPro"/>
</dbReference>
<sequence length="348" mass="38317">MSQSPRCVLLTNDDGPPDSRESPYVFGLYKYLTKELGGIAEFAAFLDRYSNILYFLRALVESAIGKAYQIKEITKGHYYYPTDPDGRGETSLTSRPMKENELAEWILLDATPATCASIGVHNLYPGMIDLVISGPNLGRNSSSAFALSSGTIGAALAGSLSKVRSIALSYGTVIYPTPETFFNPAHTLSIKIINHLWHNWGSDEGGLRGNEVDFYNINIPLIQELLTKMGLNIYWTTMWRNSYGRLFKQIPTTGVPAKVNPAGPDAITSATRPVKEDSDMPSGDLVFKWWPQMEGLIRPPASSLEPGSDGWAIHQGCASVTPLRASFAEPPHVLDDNSIEGRLWRMKL</sequence>
<evidence type="ECO:0000259" key="2">
    <source>
        <dbReference type="Pfam" id="PF01975"/>
    </source>
</evidence>
<dbReference type="Proteomes" id="UP000054988">
    <property type="component" value="Unassembled WGS sequence"/>
</dbReference>
<proteinExistence type="predicted"/>
<evidence type="ECO:0000313" key="4">
    <source>
        <dbReference type="Proteomes" id="UP000054988"/>
    </source>
</evidence>
<feature type="region of interest" description="Disordered" evidence="1">
    <location>
        <begin position="258"/>
        <end position="280"/>
    </location>
</feature>